<dbReference type="AlphaFoldDB" id="A0A4Z2IPM2"/>
<accession>A0A4Z2IPM2</accession>
<proteinExistence type="predicted"/>
<dbReference type="EMBL" id="SRLO01000063">
    <property type="protein sequence ID" value="TNN79618.1"/>
    <property type="molecule type" value="Genomic_DNA"/>
</dbReference>
<gene>
    <name evidence="2" type="ORF">EYF80_010200</name>
</gene>
<sequence>MKRPGDYASPGDGLQRVKGSAGMPRSSDSSWRTCLCSVGTWLALASSSFTLPRPLSSACLASSTFLLMSTCSLFRVRLQSSRVATVSLEVHSSCSILSLHSMASSTWRSLELRSSSISWMMFCRLSRLLKLFWVSCCWWASQTAGVAALKCRAHVLDELAQTCVFVFQLRYPVLGLLQRHYLLVALLGAGPEPAAGGVPPSTSTSTTNPSGGCGALAPGQKFLSPPQGAPKADLSFYVLAVLPDQQPAVLVLAPRLCAEVPAQLGVEVSEGELAGQVVQDAGALRVLRVFV</sequence>
<reference evidence="2 3" key="1">
    <citation type="submission" date="2019-03" db="EMBL/GenBank/DDBJ databases">
        <title>First draft genome of Liparis tanakae, snailfish: a comprehensive survey of snailfish specific genes.</title>
        <authorList>
            <person name="Kim W."/>
            <person name="Song I."/>
            <person name="Jeong J.-H."/>
            <person name="Kim D."/>
            <person name="Kim S."/>
            <person name="Ryu S."/>
            <person name="Song J.Y."/>
            <person name="Lee S.K."/>
        </authorList>
    </citation>
    <scope>NUCLEOTIDE SEQUENCE [LARGE SCALE GENOMIC DNA]</scope>
    <source>
        <tissue evidence="2">Muscle</tissue>
    </source>
</reference>
<dbReference type="Proteomes" id="UP000314294">
    <property type="component" value="Unassembled WGS sequence"/>
</dbReference>
<evidence type="ECO:0000256" key="1">
    <source>
        <dbReference type="SAM" id="MobiDB-lite"/>
    </source>
</evidence>
<keyword evidence="3" id="KW-1185">Reference proteome</keyword>
<evidence type="ECO:0000313" key="3">
    <source>
        <dbReference type="Proteomes" id="UP000314294"/>
    </source>
</evidence>
<protein>
    <submittedName>
        <fullName evidence="2">Uncharacterized protein</fullName>
    </submittedName>
</protein>
<comment type="caution">
    <text evidence="2">The sequence shown here is derived from an EMBL/GenBank/DDBJ whole genome shotgun (WGS) entry which is preliminary data.</text>
</comment>
<feature type="region of interest" description="Disordered" evidence="1">
    <location>
        <begin position="1"/>
        <end position="30"/>
    </location>
</feature>
<organism evidence="2 3">
    <name type="scientific">Liparis tanakae</name>
    <name type="common">Tanaka's snailfish</name>
    <dbReference type="NCBI Taxonomy" id="230148"/>
    <lineage>
        <taxon>Eukaryota</taxon>
        <taxon>Metazoa</taxon>
        <taxon>Chordata</taxon>
        <taxon>Craniata</taxon>
        <taxon>Vertebrata</taxon>
        <taxon>Euteleostomi</taxon>
        <taxon>Actinopterygii</taxon>
        <taxon>Neopterygii</taxon>
        <taxon>Teleostei</taxon>
        <taxon>Neoteleostei</taxon>
        <taxon>Acanthomorphata</taxon>
        <taxon>Eupercaria</taxon>
        <taxon>Perciformes</taxon>
        <taxon>Cottioidei</taxon>
        <taxon>Cottales</taxon>
        <taxon>Liparidae</taxon>
        <taxon>Liparis</taxon>
    </lineage>
</organism>
<name>A0A4Z2IPM2_9TELE</name>
<evidence type="ECO:0000313" key="2">
    <source>
        <dbReference type="EMBL" id="TNN79618.1"/>
    </source>
</evidence>